<accession>A0AA85JSY7</accession>
<proteinExistence type="predicted"/>
<sequence>MGKFENANQTTQNTEISQEMLNETQRITNQNLGNNKSVRKNTDEELNRVEIENVTTGKHRFIDSKEIIVKPIPEYLQDRKNQPVKEKRRKGKKQRNKRKKTKRNKTLSQSEDGKTTRKLQNIDYSTENAITDIITLVKQKYENQISTESTKDDGEKFSEKFEMETKEQQKITSDKEGGVTDGNQYWSVDHGENVTAHHKEIETDQSNEDELNETTKLRSEKQSENQKEMLNGKVTEDIETNNRRIEQKSKKSKILVTQQ</sequence>
<name>A0AA85JSY7_TRIRE</name>
<feature type="region of interest" description="Disordered" evidence="1">
    <location>
        <begin position="163"/>
        <end position="259"/>
    </location>
</feature>
<reference evidence="3" key="2">
    <citation type="submission" date="2023-11" db="UniProtKB">
        <authorList>
            <consortium name="WormBaseParasite"/>
        </authorList>
    </citation>
    <scope>IDENTIFICATION</scope>
</reference>
<evidence type="ECO:0000313" key="2">
    <source>
        <dbReference type="Proteomes" id="UP000050795"/>
    </source>
</evidence>
<feature type="compositionally biased region" description="Polar residues" evidence="1">
    <location>
        <begin position="1"/>
        <end position="36"/>
    </location>
</feature>
<feature type="compositionally biased region" description="Basic and acidic residues" evidence="1">
    <location>
        <begin position="234"/>
        <end position="249"/>
    </location>
</feature>
<evidence type="ECO:0000313" key="3">
    <source>
        <dbReference type="WBParaSite" id="TREG1_39110.1"/>
    </source>
</evidence>
<feature type="compositionally biased region" description="Basic and acidic residues" evidence="1">
    <location>
        <begin position="163"/>
        <end position="178"/>
    </location>
</feature>
<feature type="compositionally biased region" description="Basic and acidic residues" evidence="1">
    <location>
        <begin position="189"/>
        <end position="202"/>
    </location>
</feature>
<dbReference type="AlphaFoldDB" id="A0AA85JSY7"/>
<dbReference type="Proteomes" id="UP000050795">
    <property type="component" value="Unassembled WGS sequence"/>
</dbReference>
<feature type="compositionally biased region" description="Acidic residues" evidence="1">
    <location>
        <begin position="203"/>
        <end position="212"/>
    </location>
</feature>
<evidence type="ECO:0000256" key="1">
    <source>
        <dbReference type="SAM" id="MobiDB-lite"/>
    </source>
</evidence>
<feature type="region of interest" description="Disordered" evidence="1">
    <location>
        <begin position="1"/>
        <end position="45"/>
    </location>
</feature>
<organism evidence="2 3">
    <name type="scientific">Trichobilharzia regenti</name>
    <name type="common">Nasal bird schistosome</name>
    <dbReference type="NCBI Taxonomy" id="157069"/>
    <lineage>
        <taxon>Eukaryota</taxon>
        <taxon>Metazoa</taxon>
        <taxon>Spiralia</taxon>
        <taxon>Lophotrochozoa</taxon>
        <taxon>Platyhelminthes</taxon>
        <taxon>Trematoda</taxon>
        <taxon>Digenea</taxon>
        <taxon>Strigeidida</taxon>
        <taxon>Schistosomatoidea</taxon>
        <taxon>Schistosomatidae</taxon>
        <taxon>Trichobilharzia</taxon>
    </lineage>
</organism>
<dbReference type="WBParaSite" id="TREG1_39110.1">
    <property type="protein sequence ID" value="TREG1_39110.1"/>
    <property type="gene ID" value="TREG1_39110"/>
</dbReference>
<feature type="region of interest" description="Disordered" evidence="1">
    <location>
        <begin position="78"/>
        <end position="114"/>
    </location>
</feature>
<feature type="compositionally biased region" description="Basic and acidic residues" evidence="1">
    <location>
        <begin position="213"/>
        <end position="227"/>
    </location>
</feature>
<keyword evidence="2" id="KW-1185">Reference proteome</keyword>
<protein>
    <submittedName>
        <fullName evidence="3">Uncharacterized protein</fullName>
    </submittedName>
</protein>
<feature type="compositionally biased region" description="Basic residues" evidence="1">
    <location>
        <begin position="86"/>
        <end position="105"/>
    </location>
</feature>
<reference evidence="2" key="1">
    <citation type="submission" date="2022-06" db="EMBL/GenBank/DDBJ databases">
        <authorList>
            <person name="Berger JAMES D."/>
            <person name="Berger JAMES D."/>
        </authorList>
    </citation>
    <scope>NUCLEOTIDE SEQUENCE [LARGE SCALE GENOMIC DNA]</scope>
</reference>